<proteinExistence type="predicted"/>
<evidence type="ECO:0000313" key="1">
    <source>
        <dbReference type="EMBL" id="JAH87592.1"/>
    </source>
</evidence>
<reference evidence="1" key="1">
    <citation type="submission" date="2014-11" db="EMBL/GenBank/DDBJ databases">
        <authorList>
            <person name="Amaro Gonzalez C."/>
        </authorList>
    </citation>
    <scope>NUCLEOTIDE SEQUENCE</scope>
</reference>
<accession>A0A0E9WB58</accession>
<organism evidence="1">
    <name type="scientific">Anguilla anguilla</name>
    <name type="common">European freshwater eel</name>
    <name type="synonym">Muraena anguilla</name>
    <dbReference type="NCBI Taxonomy" id="7936"/>
    <lineage>
        <taxon>Eukaryota</taxon>
        <taxon>Metazoa</taxon>
        <taxon>Chordata</taxon>
        <taxon>Craniata</taxon>
        <taxon>Vertebrata</taxon>
        <taxon>Euteleostomi</taxon>
        <taxon>Actinopterygii</taxon>
        <taxon>Neopterygii</taxon>
        <taxon>Teleostei</taxon>
        <taxon>Anguilliformes</taxon>
        <taxon>Anguillidae</taxon>
        <taxon>Anguilla</taxon>
    </lineage>
</organism>
<sequence>MLSLSPRGAQKEWVRRASVQDPKGSVGCIKNIWAA</sequence>
<reference evidence="1" key="2">
    <citation type="journal article" date="2015" name="Fish Shellfish Immunol.">
        <title>Early steps in the European eel (Anguilla anguilla)-Vibrio vulnificus interaction in the gills: Role of the RtxA13 toxin.</title>
        <authorList>
            <person name="Callol A."/>
            <person name="Pajuelo D."/>
            <person name="Ebbesson L."/>
            <person name="Teles M."/>
            <person name="MacKenzie S."/>
            <person name="Amaro C."/>
        </authorList>
    </citation>
    <scope>NUCLEOTIDE SEQUENCE</scope>
</reference>
<dbReference type="EMBL" id="GBXM01020985">
    <property type="protein sequence ID" value="JAH87592.1"/>
    <property type="molecule type" value="Transcribed_RNA"/>
</dbReference>
<name>A0A0E9WB58_ANGAN</name>
<dbReference type="AlphaFoldDB" id="A0A0E9WB58"/>
<protein>
    <submittedName>
        <fullName evidence="1">Uncharacterized protein</fullName>
    </submittedName>
</protein>